<gene>
    <name evidence="2" type="ORF">IMF22_04595</name>
</gene>
<feature type="compositionally biased region" description="Low complexity" evidence="1">
    <location>
        <begin position="57"/>
        <end position="68"/>
    </location>
</feature>
<evidence type="ECO:0000313" key="2">
    <source>
        <dbReference type="EMBL" id="QOQ76356.1"/>
    </source>
</evidence>
<dbReference type="InterPro" id="IPR011989">
    <property type="entry name" value="ARM-like"/>
</dbReference>
<evidence type="ECO:0000256" key="1">
    <source>
        <dbReference type="SAM" id="MobiDB-lite"/>
    </source>
</evidence>
<organism evidence="2 3">
    <name type="scientific">Pseudomonas poae</name>
    <dbReference type="NCBI Taxonomy" id="200451"/>
    <lineage>
        <taxon>Bacteria</taxon>
        <taxon>Pseudomonadati</taxon>
        <taxon>Pseudomonadota</taxon>
        <taxon>Gammaproteobacteria</taxon>
        <taxon>Pseudomonadales</taxon>
        <taxon>Pseudomonadaceae</taxon>
        <taxon>Pseudomonas</taxon>
    </lineage>
</organism>
<dbReference type="AlphaFoldDB" id="A0A7M1KJ10"/>
<dbReference type="EMBL" id="CP063073">
    <property type="protein sequence ID" value="QOQ76356.1"/>
    <property type="molecule type" value="Genomic_DNA"/>
</dbReference>
<reference evidence="2 3" key="1">
    <citation type="submission" date="2020-10" db="EMBL/GenBank/DDBJ databases">
        <title>High quality whole genome sequence of Pseudomonas poae PMA22.</title>
        <authorList>
            <person name="Hernandez J.G."/>
            <person name="Rodriguez P."/>
            <person name="Cuevas C."/>
            <person name="de la Calle F."/>
            <person name="Galan B."/>
            <person name="Garcia J.L."/>
        </authorList>
    </citation>
    <scope>NUCLEOTIDE SEQUENCE [LARGE SCALE GENOMIC DNA]</scope>
    <source>
        <strain evidence="2 3">PMA22</strain>
    </source>
</reference>
<evidence type="ECO:0000313" key="3">
    <source>
        <dbReference type="Proteomes" id="UP000594923"/>
    </source>
</evidence>
<evidence type="ECO:0008006" key="4">
    <source>
        <dbReference type="Google" id="ProtNLM"/>
    </source>
</evidence>
<feature type="region of interest" description="Disordered" evidence="1">
    <location>
        <begin position="49"/>
        <end position="68"/>
    </location>
</feature>
<dbReference type="RefSeq" id="WP_197627394.1">
    <property type="nucleotide sequence ID" value="NZ_CP063073.1"/>
</dbReference>
<sequence>MKKAVTVGDEIDRIPKHLQLQASYRPRTYRTSRTGRFMWKTWLQRAYPRSAPPVPDQPQQQPTAAATTGDWRTLISSWDGFDREAGLHAVRLEHSSERLSAIIVRLNDWVPQVREAARQAFDDYLNPTYAASLIAQLPAILALEDRKRDDHRVTLSKLHALLTTLECLPLCMPALHTQRGPSARLLFGVLAHSMTDDELEPFLITSLHHPDFSVRRLALGKAMELPEAAAHRAIAFGLSSNSSILRRLSFLEAVQLQTGRTQLIEDFLTDPSPATRSTALWAAKKYGVDPAPLLHRHLTGKKPETKAQWLGVLGLAQDLSVPAPEQWLSAALEQNSGAVRSLVLSIEGADRPARLIAAIADPSRQVFEAGVAGLRPQPWSVIASAFTRQLDALWATLSATRRLALLELMPKWTQAGFLLSQLQRTPEDPASLEQISAWADAQLYAITDRETPKSERDRVIEQLTVLEAGGAMPAGAIARLT</sequence>
<dbReference type="Proteomes" id="UP000594923">
    <property type="component" value="Chromosome"/>
</dbReference>
<dbReference type="InterPro" id="IPR016024">
    <property type="entry name" value="ARM-type_fold"/>
</dbReference>
<dbReference type="Gene3D" id="1.25.10.10">
    <property type="entry name" value="Leucine-rich Repeat Variant"/>
    <property type="match status" value="1"/>
</dbReference>
<accession>A0A7M1KJ10</accession>
<proteinExistence type="predicted"/>
<name>A0A7M1KJ10_9PSED</name>
<dbReference type="SUPFAM" id="SSF48371">
    <property type="entry name" value="ARM repeat"/>
    <property type="match status" value="1"/>
</dbReference>
<protein>
    <recommendedName>
        <fullName evidence="4">HEAT repeat domain-containing protein</fullName>
    </recommendedName>
</protein>